<dbReference type="SMART" id="SM00646">
    <property type="entry name" value="Ami_3"/>
    <property type="match status" value="1"/>
</dbReference>
<evidence type="ECO:0000256" key="1">
    <source>
        <dbReference type="ARBA" id="ARBA00022801"/>
    </source>
</evidence>
<dbReference type="Gene3D" id="3.40.630.40">
    <property type="entry name" value="Zn-dependent exopeptidases"/>
    <property type="match status" value="1"/>
</dbReference>
<dbReference type="Pfam" id="PF01471">
    <property type="entry name" value="PG_binding_1"/>
    <property type="match status" value="2"/>
</dbReference>
<dbReference type="RefSeq" id="WP_380535833.1">
    <property type="nucleotide sequence ID" value="NZ_JBHFAB010000008.1"/>
</dbReference>
<proteinExistence type="predicted"/>
<evidence type="ECO:0000313" key="4">
    <source>
        <dbReference type="Proteomes" id="UP001592531"/>
    </source>
</evidence>
<dbReference type="Pfam" id="PF01520">
    <property type="entry name" value="Amidase_3"/>
    <property type="match status" value="1"/>
</dbReference>
<name>A0ABV6VUZ8_9ACTN</name>
<gene>
    <name evidence="3" type="ORF">ACEZDE_13110</name>
</gene>
<dbReference type="InterPro" id="IPR036366">
    <property type="entry name" value="PGBDSf"/>
</dbReference>
<dbReference type="PANTHER" id="PTHR30404:SF0">
    <property type="entry name" value="N-ACETYLMURAMOYL-L-ALANINE AMIDASE AMIC"/>
    <property type="match status" value="1"/>
</dbReference>
<protein>
    <submittedName>
        <fullName evidence="3">N-acetylmuramoyl-L-alanine amidase</fullName>
        <ecNumber evidence="3">3.5.1.28</ecNumber>
    </submittedName>
</protein>
<dbReference type="EC" id="3.5.1.28" evidence="3"/>
<dbReference type="EMBL" id="JBHFAB010000008">
    <property type="protein sequence ID" value="MFC1417586.1"/>
    <property type="molecule type" value="Genomic_DNA"/>
</dbReference>
<organism evidence="3 4">
    <name type="scientific">Streptacidiphilus cavernicola</name>
    <dbReference type="NCBI Taxonomy" id="3342716"/>
    <lineage>
        <taxon>Bacteria</taxon>
        <taxon>Bacillati</taxon>
        <taxon>Actinomycetota</taxon>
        <taxon>Actinomycetes</taxon>
        <taxon>Kitasatosporales</taxon>
        <taxon>Streptomycetaceae</taxon>
        <taxon>Streptacidiphilus</taxon>
    </lineage>
</organism>
<dbReference type="CDD" id="cd02696">
    <property type="entry name" value="MurNAc-LAA"/>
    <property type="match status" value="1"/>
</dbReference>
<dbReference type="InterPro" id="IPR036365">
    <property type="entry name" value="PGBD-like_sf"/>
</dbReference>
<dbReference type="InterPro" id="IPR002477">
    <property type="entry name" value="Peptidoglycan-bd-like"/>
</dbReference>
<dbReference type="Gene3D" id="1.10.101.10">
    <property type="entry name" value="PGBD-like superfamily/PGBD"/>
    <property type="match status" value="2"/>
</dbReference>
<evidence type="ECO:0000259" key="2">
    <source>
        <dbReference type="SMART" id="SM00646"/>
    </source>
</evidence>
<dbReference type="GO" id="GO:0008745">
    <property type="term" value="F:N-acetylmuramoyl-L-alanine amidase activity"/>
    <property type="evidence" value="ECO:0007669"/>
    <property type="project" value="UniProtKB-EC"/>
</dbReference>
<reference evidence="3 4" key="1">
    <citation type="submission" date="2024-09" db="EMBL/GenBank/DDBJ databases">
        <authorList>
            <person name="Lee S.D."/>
        </authorList>
    </citation>
    <scope>NUCLEOTIDE SEQUENCE [LARGE SCALE GENOMIC DNA]</scope>
    <source>
        <strain evidence="3 4">N8-3</strain>
    </source>
</reference>
<keyword evidence="1 3" id="KW-0378">Hydrolase</keyword>
<dbReference type="InterPro" id="IPR002508">
    <property type="entry name" value="MurNAc-LAA_cat"/>
</dbReference>
<keyword evidence="4" id="KW-1185">Reference proteome</keyword>
<dbReference type="SUPFAM" id="SSF47090">
    <property type="entry name" value="PGBD-like"/>
    <property type="match status" value="2"/>
</dbReference>
<dbReference type="SUPFAM" id="SSF53187">
    <property type="entry name" value="Zn-dependent exopeptidases"/>
    <property type="match status" value="1"/>
</dbReference>
<sequence length="401" mass="43030">MTQQHPAHTYRWKLGDTGPAVAEIRFKLSLLGLLPGTEDGTAGGTGFAADHDRHRQLASASSLFDPAVDAAVRHFQQQRGLTADGVVGPETYRHLNEARWRLGDRVLSHVVSNLQVGDDVAQLQQRLLDMGFTPGRVDGIFGQDTAQALSEFQRNMGLQPDGTLGPATFTVLARLARTVVGGAPHVMRETEMLLHSGSALAGKVVIIDPGHGGEDTGVTAHSHTEAAIVWDVATRLEGRLTALGVRSYLTRGADNGGDEIQRAQFANATGADLMLSLHLDGHSNPHASGASSYYYGDDSRGRWSHTGKQFAGLVQRELVARCGFGDNRSHARTWTLLRSTRMAAVRLELGYLTNIQDAVRLSSPALRAQAVEAIAVAVQRLYLPPEDDAPTGVLHLPAGTV</sequence>
<accession>A0ABV6VUZ8</accession>
<dbReference type="InterPro" id="IPR050695">
    <property type="entry name" value="N-acetylmuramoyl_amidase_3"/>
</dbReference>
<evidence type="ECO:0000313" key="3">
    <source>
        <dbReference type="EMBL" id="MFC1417586.1"/>
    </source>
</evidence>
<feature type="domain" description="MurNAc-LAA" evidence="2">
    <location>
        <begin position="263"/>
        <end position="379"/>
    </location>
</feature>
<comment type="caution">
    <text evidence="3">The sequence shown here is derived from an EMBL/GenBank/DDBJ whole genome shotgun (WGS) entry which is preliminary data.</text>
</comment>
<dbReference type="PANTHER" id="PTHR30404">
    <property type="entry name" value="N-ACETYLMURAMOYL-L-ALANINE AMIDASE"/>
    <property type="match status" value="1"/>
</dbReference>
<dbReference type="Proteomes" id="UP001592531">
    <property type="component" value="Unassembled WGS sequence"/>
</dbReference>